<keyword evidence="3 12" id="KW-0853">WD repeat</keyword>
<organism evidence="14 15">
    <name type="scientific">Goodea atripinnis</name>
    <dbReference type="NCBI Taxonomy" id="208336"/>
    <lineage>
        <taxon>Eukaryota</taxon>
        <taxon>Metazoa</taxon>
        <taxon>Chordata</taxon>
        <taxon>Craniata</taxon>
        <taxon>Vertebrata</taxon>
        <taxon>Euteleostomi</taxon>
        <taxon>Actinopterygii</taxon>
        <taxon>Neopterygii</taxon>
        <taxon>Teleostei</taxon>
        <taxon>Neoteleostei</taxon>
        <taxon>Acanthomorphata</taxon>
        <taxon>Ovalentaria</taxon>
        <taxon>Atherinomorphae</taxon>
        <taxon>Cyprinodontiformes</taxon>
        <taxon>Goodeidae</taxon>
        <taxon>Goodea</taxon>
    </lineage>
</organism>
<evidence type="ECO:0000256" key="11">
    <source>
        <dbReference type="ARBA" id="ARBA00041557"/>
    </source>
</evidence>
<keyword evidence="4" id="KW-0677">Repeat</keyword>
<dbReference type="EMBL" id="JAHRIO010051339">
    <property type="protein sequence ID" value="MEQ2175341.1"/>
    <property type="molecule type" value="Genomic_DNA"/>
</dbReference>
<keyword evidence="5" id="KW-0282">Flagellum</keyword>
<feature type="region of interest" description="Disordered" evidence="13">
    <location>
        <begin position="111"/>
        <end position="156"/>
    </location>
</feature>
<gene>
    <name evidence="14" type="ORF">GOODEAATRI_017088</name>
</gene>
<evidence type="ECO:0000256" key="13">
    <source>
        <dbReference type="SAM" id="MobiDB-lite"/>
    </source>
</evidence>
<comment type="subcellular location">
    <subcellularLocation>
        <location evidence="1">Cytoplasm</location>
        <location evidence="1">Cytoskeleton</location>
        <location evidence="1">Flagellum axoneme</location>
    </subcellularLocation>
    <subcellularLocation>
        <location evidence="9">Dynein axonemal particle</location>
    </subcellularLocation>
</comment>
<evidence type="ECO:0000256" key="3">
    <source>
        <dbReference type="ARBA" id="ARBA00022574"/>
    </source>
</evidence>
<proteinExistence type="predicted"/>
<comment type="caution">
    <text evidence="14">The sequence shown here is derived from an EMBL/GenBank/DDBJ whole genome shotgun (WGS) entry which is preliminary data.</text>
</comment>
<evidence type="ECO:0000313" key="14">
    <source>
        <dbReference type="EMBL" id="MEQ2175341.1"/>
    </source>
</evidence>
<dbReference type="PROSITE" id="PS50082">
    <property type="entry name" value="WD_REPEATS_2"/>
    <property type="match status" value="1"/>
</dbReference>
<keyword evidence="15" id="KW-1185">Reference proteome</keyword>
<dbReference type="SUPFAM" id="SSF50978">
    <property type="entry name" value="WD40 repeat-like"/>
    <property type="match status" value="1"/>
</dbReference>
<dbReference type="Proteomes" id="UP001476798">
    <property type="component" value="Unassembled WGS sequence"/>
</dbReference>
<evidence type="ECO:0000313" key="15">
    <source>
        <dbReference type="Proteomes" id="UP001476798"/>
    </source>
</evidence>
<feature type="compositionally biased region" description="Polar residues" evidence="13">
    <location>
        <begin position="114"/>
        <end position="139"/>
    </location>
</feature>
<accession>A0ABV0NV94</accession>
<evidence type="ECO:0000256" key="12">
    <source>
        <dbReference type="PROSITE-ProRule" id="PRU00221"/>
    </source>
</evidence>
<feature type="non-terminal residue" evidence="14">
    <location>
        <position position="1"/>
    </location>
</feature>
<reference evidence="14 15" key="1">
    <citation type="submission" date="2021-06" db="EMBL/GenBank/DDBJ databases">
        <authorList>
            <person name="Palmer J.M."/>
        </authorList>
    </citation>
    <scope>NUCLEOTIDE SEQUENCE [LARGE SCALE GENOMIC DNA]</scope>
    <source>
        <strain evidence="14 15">GA_2019</strain>
        <tissue evidence="14">Muscle</tissue>
    </source>
</reference>
<dbReference type="PANTHER" id="PTHR12442:SF12">
    <property type="entry name" value="DYNEIN AXONEMAL INTERMEDIATE CHAIN 4"/>
    <property type="match status" value="1"/>
</dbReference>
<evidence type="ECO:0000256" key="8">
    <source>
        <dbReference type="ARBA" id="ARBA00023273"/>
    </source>
</evidence>
<evidence type="ECO:0000256" key="10">
    <source>
        <dbReference type="ARBA" id="ARBA00040002"/>
    </source>
</evidence>
<dbReference type="Gene3D" id="2.130.10.10">
    <property type="entry name" value="YVTN repeat-like/Quinoprotein amine dehydrogenase"/>
    <property type="match status" value="1"/>
</dbReference>
<evidence type="ECO:0000256" key="1">
    <source>
        <dbReference type="ARBA" id="ARBA00004611"/>
    </source>
</evidence>
<evidence type="ECO:0000256" key="4">
    <source>
        <dbReference type="ARBA" id="ARBA00022737"/>
    </source>
</evidence>
<protein>
    <recommendedName>
        <fullName evidence="10">Dynein axonemal intermediate chain 4</fullName>
    </recommendedName>
    <alternativeName>
        <fullName evidence="11">WD repeat-containing protein 78</fullName>
    </alternativeName>
</protein>
<dbReference type="InterPro" id="IPR015943">
    <property type="entry name" value="WD40/YVTN_repeat-like_dom_sf"/>
</dbReference>
<name>A0ABV0NV94_9TELE</name>
<keyword evidence="6" id="KW-0969">Cilium</keyword>
<evidence type="ECO:0000256" key="9">
    <source>
        <dbReference type="ARBA" id="ARBA00024190"/>
    </source>
</evidence>
<evidence type="ECO:0000256" key="2">
    <source>
        <dbReference type="ARBA" id="ARBA00022490"/>
    </source>
</evidence>
<dbReference type="PANTHER" id="PTHR12442">
    <property type="entry name" value="DYNEIN INTERMEDIATE CHAIN"/>
    <property type="match status" value="1"/>
</dbReference>
<dbReference type="InterPro" id="IPR050687">
    <property type="entry name" value="Dynein_IC"/>
</dbReference>
<feature type="repeat" description="WD" evidence="12">
    <location>
        <begin position="57"/>
        <end position="98"/>
    </location>
</feature>
<evidence type="ECO:0000256" key="7">
    <source>
        <dbReference type="ARBA" id="ARBA00023212"/>
    </source>
</evidence>
<keyword evidence="7" id="KW-0206">Cytoskeleton</keyword>
<evidence type="ECO:0000256" key="6">
    <source>
        <dbReference type="ARBA" id="ARBA00023069"/>
    </source>
</evidence>
<sequence length="165" mass="18055">DTGTYVIGTWDGRMHVCSFSNSEHFLDTYNTLSVGLCSANWTIQLWKLDSLTPKMRFTSVHSPVDSVKWSPNCSTVFAAVYRHRVEVWDLSSSTAAYPAFPLRSDSPSLLREANGSSRKATEMSSSSTFNDDKGGSSSVGEPEYGHDPASGGIFSSDYKRYVASA</sequence>
<dbReference type="InterPro" id="IPR001680">
    <property type="entry name" value="WD40_rpt"/>
</dbReference>
<evidence type="ECO:0000256" key="5">
    <source>
        <dbReference type="ARBA" id="ARBA00022846"/>
    </source>
</evidence>
<dbReference type="InterPro" id="IPR036322">
    <property type="entry name" value="WD40_repeat_dom_sf"/>
</dbReference>
<keyword evidence="8" id="KW-0966">Cell projection</keyword>
<keyword evidence="2" id="KW-0963">Cytoplasm</keyword>